<dbReference type="Proteomes" id="UP000470404">
    <property type="component" value="Unassembled WGS sequence"/>
</dbReference>
<protein>
    <recommendedName>
        <fullName evidence="3">Beta-ketoacyl-[acyl-carrier-protein] synthase III C-terminal domain-containing protein</fullName>
    </recommendedName>
</protein>
<comment type="caution">
    <text evidence="4">The sequence shown here is derived from an EMBL/GenBank/DDBJ whole genome shotgun (WGS) entry which is preliminary data.</text>
</comment>
<evidence type="ECO:0000256" key="2">
    <source>
        <dbReference type="ARBA" id="ARBA00023315"/>
    </source>
</evidence>
<dbReference type="PANTHER" id="PTHR34069">
    <property type="entry name" value="3-OXOACYL-[ACYL-CARRIER-PROTEIN] SYNTHASE 3"/>
    <property type="match status" value="1"/>
</dbReference>
<evidence type="ECO:0000313" key="4">
    <source>
        <dbReference type="EMBL" id="NEC61289.1"/>
    </source>
</evidence>
<dbReference type="InterPro" id="IPR013747">
    <property type="entry name" value="ACP_syn_III_C"/>
</dbReference>
<keyword evidence="2" id="KW-0012">Acyltransferase</keyword>
<sequence>MKWPSLHLRGIGAALGELVPVASEHPTGQRSISIARHATGMDLAVRAGNAALSVLAQVAPAPLPVPELHLHSAIWRGSRGIDFWSRASYVRARLGLPAGPGIAAELNAMSNSLVGGIDLAARVLSGSSDVDHIMLTGGEVFGPPAFDHLSADHGIAYGDGGSAVILGHRPGLARILSTASYTDPSLEQLHRGNHRFLPAGTTEPGPERIRERKRQYVSAVGTDSINTRNTHGIRTVMKHALADAELAADQLAWVLLPHYGHQLLKTHCLRPLGINAERTLRDAGNQWGHLGPNDQIVGLTHLLARDAIRPGDHLALVGIGIGMTWTAAIIRIDSVPTSLRAQAPPLRLPWRNTTSLIG</sequence>
<evidence type="ECO:0000313" key="5">
    <source>
        <dbReference type="Proteomes" id="UP000470404"/>
    </source>
</evidence>
<evidence type="ECO:0000259" key="3">
    <source>
        <dbReference type="Pfam" id="PF08541"/>
    </source>
</evidence>
<accession>A0ABX0C3V7</accession>
<dbReference type="SUPFAM" id="SSF53901">
    <property type="entry name" value="Thiolase-like"/>
    <property type="match status" value="2"/>
</dbReference>
<dbReference type="RefSeq" id="WP_067584767.1">
    <property type="nucleotide sequence ID" value="NZ_JAAGNC010000189.1"/>
</dbReference>
<name>A0ABX0C3V7_9PSEU</name>
<keyword evidence="5" id="KW-1185">Reference proteome</keyword>
<keyword evidence="1" id="KW-0808">Transferase</keyword>
<gene>
    <name evidence="4" type="ORF">G3I59_38230</name>
</gene>
<dbReference type="Pfam" id="PF08541">
    <property type="entry name" value="ACP_syn_III_C"/>
    <property type="match status" value="1"/>
</dbReference>
<dbReference type="Gene3D" id="3.40.47.10">
    <property type="match status" value="2"/>
</dbReference>
<reference evidence="4 5" key="1">
    <citation type="submission" date="2020-01" db="EMBL/GenBank/DDBJ databases">
        <title>Insect and environment-associated Actinomycetes.</title>
        <authorList>
            <person name="Currrie C."/>
            <person name="Chevrette M."/>
            <person name="Carlson C."/>
            <person name="Stubbendieck R."/>
            <person name="Wendt-Pienkowski E."/>
        </authorList>
    </citation>
    <scope>NUCLEOTIDE SEQUENCE [LARGE SCALE GENOMIC DNA]</scope>
    <source>
        <strain evidence="4 5">SID8386</strain>
    </source>
</reference>
<dbReference type="PANTHER" id="PTHR34069:SF2">
    <property type="entry name" value="BETA-KETOACYL-[ACYL-CARRIER-PROTEIN] SYNTHASE III"/>
    <property type="match status" value="1"/>
</dbReference>
<feature type="domain" description="Beta-ketoacyl-[acyl-carrier-protein] synthase III C-terminal" evidence="3">
    <location>
        <begin position="241"/>
        <end position="332"/>
    </location>
</feature>
<organism evidence="4 5">
    <name type="scientific">Amycolatopsis rubida</name>
    <dbReference type="NCBI Taxonomy" id="112413"/>
    <lineage>
        <taxon>Bacteria</taxon>
        <taxon>Bacillati</taxon>
        <taxon>Actinomycetota</taxon>
        <taxon>Actinomycetes</taxon>
        <taxon>Pseudonocardiales</taxon>
        <taxon>Pseudonocardiaceae</taxon>
        <taxon>Amycolatopsis</taxon>
    </lineage>
</organism>
<evidence type="ECO:0000256" key="1">
    <source>
        <dbReference type="ARBA" id="ARBA00022679"/>
    </source>
</evidence>
<dbReference type="InterPro" id="IPR016039">
    <property type="entry name" value="Thiolase-like"/>
</dbReference>
<dbReference type="EMBL" id="JAAGNC010000189">
    <property type="protein sequence ID" value="NEC61289.1"/>
    <property type="molecule type" value="Genomic_DNA"/>
</dbReference>
<proteinExistence type="predicted"/>